<protein>
    <submittedName>
        <fullName evidence="1">Uncharacterized protein</fullName>
    </submittedName>
</protein>
<accession>A0AAD7IYW2</accession>
<keyword evidence="2" id="KW-1185">Reference proteome</keyword>
<proteinExistence type="predicted"/>
<organism evidence="1 2">
    <name type="scientific">Mycena metata</name>
    <dbReference type="NCBI Taxonomy" id="1033252"/>
    <lineage>
        <taxon>Eukaryota</taxon>
        <taxon>Fungi</taxon>
        <taxon>Dikarya</taxon>
        <taxon>Basidiomycota</taxon>
        <taxon>Agaricomycotina</taxon>
        <taxon>Agaricomycetes</taxon>
        <taxon>Agaricomycetidae</taxon>
        <taxon>Agaricales</taxon>
        <taxon>Marasmiineae</taxon>
        <taxon>Mycenaceae</taxon>
        <taxon>Mycena</taxon>
    </lineage>
</organism>
<dbReference type="AlphaFoldDB" id="A0AAD7IYW2"/>
<dbReference type="Proteomes" id="UP001215598">
    <property type="component" value="Unassembled WGS sequence"/>
</dbReference>
<name>A0AAD7IYW2_9AGAR</name>
<gene>
    <name evidence="1" type="ORF">B0H16DRAFT_1690767</name>
</gene>
<evidence type="ECO:0000313" key="1">
    <source>
        <dbReference type="EMBL" id="KAJ7753484.1"/>
    </source>
</evidence>
<comment type="caution">
    <text evidence="1">The sequence shown here is derived from an EMBL/GenBank/DDBJ whole genome shotgun (WGS) entry which is preliminary data.</text>
</comment>
<evidence type="ECO:0000313" key="2">
    <source>
        <dbReference type="Proteomes" id="UP001215598"/>
    </source>
</evidence>
<reference evidence="1" key="1">
    <citation type="submission" date="2023-03" db="EMBL/GenBank/DDBJ databases">
        <title>Massive genome expansion in bonnet fungi (Mycena s.s.) driven by repeated elements and novel gene families across ecological guilds.</title>
        <authorList>
            <consortium name="Lawrence Berkeley National Laboratory"/>
            <person name="Harder C.B."/>
            <person name="Miyauchi S."/>
            <person name="Viragh M."/>
            <person name="Kuo A."/>
            <person name="Thoen E."/>
            <person name="Andreopoulos B."/>
            <person name="Lu D."/>
            <person name="Skrede I."/>
            <person name="Drula E."/>
            <person name="Henrissat B."/>
            <person name="Morin E."/>
            <person name="Kohler A."/>
            <person name="Barry K."/>
            <person name="LaButti K."/>
            <person name="Morin E."/>
            <person name="Salamov A."/>
            <person name="Lipzen A."/>
            <person name="Mereny Z."/>
            <person name="Hegedus B."/>
            <person name="Baldrian P."/>
            <person name="Stursova M."/>
            <person name="Weitz H."/>
            <person name="Taylor A."/>
            <person name="Grigoriev I.V."/>
            <person name="Nagy L.G."/>
            <person name="Martin F."/>
            <person name="Kauserud H."/>
        </authorList>
    </citation>
    <scope>NUCLEOTIDE SEQUENCE</scope>
    <source>
        <strain evidence="1">CBHHK182m</strain>
    </source>
</reference>
<sequence>MDLDVTIPQRFPKSERTEQPLWGPRYRRSNSTQMADFSAEAFGACSSIDVRRTSKRDGGRTKAARFNFDPHILPSMDAQFPNRTAPPFFLPEPHRTACRYRVFRVPADRAAFTLHLAASSLSLSVHADRSISPTWISRWHPSCDRIKENMVVTVVTTGVWVGGRGVRRTARSEVKCVCAGDRKTEGVDFARVKARFAAVALLPLDQDCSNARFSRVFASHTSRSLCSPHGPMRHRRRRVFHASPAPQESPYAPGSAARRCTLGAALLPPLLSPASRVKIVGRHPRIKADVRHAADAFPSILVPRRGSISWIVARLLSAATAVSYRHECMNRRIDVPRAARV</sequence>
<dbReference type="EMBL" id="JARKIB010000055">
    <property type="protein sequence ID" value="KAJ7753484.1"/>
    <property type="molecule type" value="Genomic_DNA"/>
</dbReference>